<dbReference type="InterPro" id="IPR029052">
    <property type="entry name" value="Metallo-depent_PP-like"/>
</dbReference>
<dbReference type="Gene3D" id="2.60.40.10">
    <property type="entry name" value="Immunoglobulins"/>
    <property type="match status" value="1"/>
</dbReference>
<evidence type="ECO:0000313" key="4">
    <source>
        <dbReference type="Proteomes" id="UP000625527"/>
    </source>
</evidence>
<sequence length="806" mass="88624">MDQPVHPTPTVPARTSRTARRVAGAALALFGLVAPLAATQTGPAAAAIDDTAVSGTADDTASRFTLAVLPDTQFYSRYSGDQFVPRYGSDPYQVQTEWLADVQDELRIPFTTHLGDVVDRVGVENEWRVADTAMSTLEAASLPYSILPGNHDVRNSDDRLTDEDYDLDAEPYLDWFGPDRAVRNETYGGSDPTGLSEYHVFEAEGQRFLVLAMTWRASDTTIAWANEVIDSHPTLPVILTTHSLIDVDTDGTTAKDTEYGLKLWDELIAPNDQIFLTFNGHFHGAARQTRLNDAGHEVTQILIDYQMAYDGGNGYLGLLEFDLTNDRISMQTASPWVTWKPQESLTAYDQPFLEGPNQQFTIDIDFSDRFGGFAPEFGPGTPDEPSLTQRARDLLLDGFTGPDPVTTQPPASTGDYPRVDGTLAHWRFGGLDGVLPENAVVPDVAGDNDMHRVPIGESGSPAARVEDVTVTHDEVHPLSSDGAAVCFADSDKTAQRLSYLATDADAPVNDVDLADGYTIETFLKIDGGFTEDTNAWMKALVRSGNRSRLPGMPWSRWDYTASPVALGLSNLKEFQWTEVPVETTKGDRTAWSGEIILDRWVHVALVNDPADSTTTMYVDGAPVLRNATDTLGHSIERDMPWLIGTDWVDDHATNGWHGCVGETRVIDHPTGPDEWLTGRADLDGLAVDLSDGDRVRHLREVTGTGVPGATVDVTIERNRPTWPWAGHRGGRDHWGSDHRGSDHWPWPPEDRRITTVVDDDGTWSARIRPQLRKGEYTLRATQSLGDRDSAPVEATFTVTRRPGHRG</sequence>
<dbReference type="Gene3D" id="3.60.21.10">
    <property type="match status" value="1"/>
</dbReference>
<dbReference type="Pfam" id="PF00149">
    <property type="entry name" value="Metallophos"/>
    <property type="match status" value="1"/>
</dbReference>
<keyword evidence="4" id="KW-1185">Reference proteome</keyword>
<dbReference type="InterPro" id="IPR013320">
    <property type="entry name" value="ConA-like_dom_sf"/>
</dbReference>
<dbReference type="SUPFAM" id="SSF56300">
    <property type="entry name" value="Metallo-dependent phosphatases"/>
    <property type="match status" value="1"/>
</dbReference>
<keyword evidence="1" id="KW-0732">Signal</keyword>
<comment type="caution">
    <text evidence="3">The sequence shown here is derived from an EMBL/GenBank/DDBJ whole genome shotgun (WGS) entry which is preliminary data.</text>
</comment>
<organism evidence="3 4">
    <name type="scientific">Myceligenerans pegani</name>
    <dbReference type="NCBI Taxonomy" id="2776917"/>
    <lineage>
        <taxon>Bacteria</taxon>
        <taxon>Bacillati</taxon>
        <taxon>Actinomycetota</taxon>
        <taxon>Actinomycetes</taxon>
        <taxon>Micrococcales</taxon>
        <taxon>Promicromonosporaceae</taxon>
        <taxon>Myceligenerans</taxon>
    </lineage>
</organism>
<dbReference type="Gene3D" id="2.60.120.200">
    <property type="match status" value="1"/>
</dbReference>
<proteinExistence type="predicted"/>
<dbReference type="Proteomes" id="UP000625527">
    <property type="component" value="Unassembled WGS sequence"/>
</dbReference>
<name>A0ABR9MS93_9MICO</name>
<feature type="signal peptide" evidence="1">
    <location>
        <begin position="1"/>
        <end position="46"/>
    </location>
</feature>
<protein>
    <submittedName>
        <fullName evidence="3">Metallophosphoesterase</fullName>
    </submittedName>
</protein>
<evidence type="ECO:0000313" key="3">
    <source>
        <dbReference type="EMBL" id="MBE1874247.1"/>
    </source>
</evidence>
<dbReference type="InterPro" id="IPR013783">
    <property type="entry name" value="Ig-like_fold"/>
</dbReference>
<dbReference type="PANTHER" id="PTHR43143">
    <property type="entry name" value="METALLOPHOSPHOESTERASE, CALCINEURIN SUPERFAMILY"/>
    <property type="match status" value="1"/>
</dbReference>
<evidence type="ECO:0000259" key="2">
    <source>
        <dbReference type="Pfam" id="PF00149"/>
    </source>
</evidence>
<feature type="domain" description="Calcineurin-like phosphoesterase" evidence="2">
    <location>
        <begin position="66"/>
        <end position="283"/>
    </location>
</feature>
<dbReference type="InterPro" id="IPR051918">
    <property type="entry name" value="STPP_CPPED1"/>
</dbReference>
<reference evidence="3 4" key="1">
    <citation type="submission" date="2020-10" db="EMBL/GenBank/DDBJ databases">
        <title>Myceligenerans pegani sp. nov., an endophytic actinomycete isolated from Peganum harmala L. in Xinjiang, China.</title>
        <authorList>
            <person name="Xin L."/>
        </authorList>
    </citation>
    <scope>NUCLEOTIDE SEQUENCE [LARGE SCALE GENOMIC DNA]</scope>
    <source>
        <strain evidence="3 4">TRM65318</strain>
    </source>
</reference>
<feature type="chain" id="PRO_5047249595" evidence="1">
    <location>
        <begin position="47"/>
        <end position="806"/>
    </location>
</feature>
<dbReference type="InterPro" id="IPR004843">
    <property type="entry name" value="Calcineurin-like_PHP"/>
</dbReference>
<accession>A0ABR9MS93</accession>
<dbReference type="EMBL" id="JADAQT010000017">
    <property type="protein sequence ID" value="MBE1874247.1"/>
    <property type="molecule type" value="Genomic_DNA"/>
</dbReference>
<dbReference type="SUPFAM" id="SSF49899">
    <property type="entry name" value="Concanavalin A-like lectins/glucanases"/>
    <property type="match status" value="1"/>
</dbReference>
<gene>
    <name evidence="3" type="ORF">IHE71_00780</name>
</gene>
<dbReference type="PANTHER" id="PTHR43143:SF5">
    <property type="entry name" value="SECRETED PROTEIN"/>
    <property type="match status" value="1"/>
</dbReference>
<evidence type="ECO:0000256" key="1">
    <source>
        <dbReference type="SAM" id="SignalP"/>
    </source>
</evidence>